<accession>A0A6J5KX85</accession>
<keyword evidence="2" id="KW-1133">Transmembrane helix</keyword>
<evidence type="ECO:0000313" key="3">
    <source>
        <dbReference type="EMBL" id="CAB4124830.1"/>
    </source>
</evidence>
<evidence type="ECO:0000256" key="2">
    <source>
        <dbReference type="SAM" id="Phobius"/>
    </source>
</evidence>
<sequence>MPILMLLSNRYVQLALVVVVGLAALWGYGKHQRNLGYSDAQTEYTQRALIATQAARKRELNLQNQLQEAQNESQRNQIALTAAANSARNELDGLRGELATINDRLSRATADAVRLYARTANAVLAECTDRYSKLAQKADQHANDSLMLSRAWPKP</sequence>
<name>A0A6J5KX85_9CAUD</name>
<reference evidence="3" key="1">
    <citation type="submission" date="2020-04" db="EMBL/GenBank/DDBJ databases">
        <authorList>
            <person name="Chiriac C."/>
            <person name="Salcher M."/>
            <person name="Ghai R."/>
            <person name="Kavagutti S V."/>
        </authorList>
    </citation>
    <scope>NUCLEOTIDE SEQUENCE</scope>
</reference>
<organism evidence="3">
    <name type="scientific">uncultured Caudovirales phage</name>
    <dbReference type="NCBI Taxonomy" id="2100421"/>
    <lineage>
        <taxon>Viruses</taxon>
        <taxon>Duplodnaviria</taxon>
        <taxon>Heunggongvirae</taxon>
        <taxon>Uroviricota</taxon>
        <taxon>Caudoviricetes</taxon>
        <taxon>Peduoviridae</taxon>
        <taxon>Maltschvirus</taxon>
        <taxon>Maltschvirus maltsch</taxon>
    </lineage>
</organism>
<proteinExistence type="predicted"/>
<keyword evidence="2" id="KW-0472">Membrane</keyword>
<feature type="transmembrane region" description="Helical" evidence="2">
    <location>
        <begin position="12"/>
        <end position="29"/>
    </location>
</feature>
<evidence type="ECO:0000256" key="1">
    <source>
        <dbReference type="SAM" id="Coils"/>
    </source>
</evidence>
<keyword evidence="1" id="KW-0175">Coiled coil</keyword>
<dbReference type="EMBL" id="LR796180">
    <property type="protein sequence ID" value="CAB4124830.1"/>
    <property type="molecule type" value="Genomic_DNA"/>
</dbReference>
<feature type="coiled-coil region" evidence="1">
    <location>
        <begin position="52"/>
        <end position="111"/>
    </location>
</feature>
<protein>
    <submittedName>
        <fullName evidence="3">Uncharacterized protein</fullName>
    </submittedName>
</protein>
<gene>
    <name evidence="3" type="ORF">UFOVP66_35</name>
</gene>
<keyword evidence="2" id="KW-0812">Transmembrane</keyword>